<organism evidence="1 2">
    <name type="scientific">Inconstantimicrobium mannanitabidum</name>
    <dbReference type="NCBI Taxonomy" id="1604901"/>
    <lineage>
        <taxon>Bacteria</taxon>
        <taxon>Bacillati</taxon>
        <taxon>Bacillota</taxon>
        <taxon>Clostridia</taxon>
        <taxon>Eubacteriales</taxon>
        <taxon>Clostridiaceae</taxon>
        <taxon>Inconstantimicrobium</taxon>
    </lineage>
</organism>
<reference evidence="1" key="1">
    <citation type="journal article" date="2025" name="Int. J. Syst. Evol. Microbiol.">
        <title>Inconstantimicrobium mannanitabidum sp. nov., a novel member of the family Clostridiaceae isolated from anoxic soil under the treatment of reductive soil disinfestation.</title>
        <authorList>
            <person name="Ueki A."/>
            <person name="Tonouchi A."/>
            <person name="Honma S."/>
            <person name="Kaku N."/>
            <person name="Ueki K."/>
        </authorList>
    </citation>
    <scope>NUCLEOTIDE SEQUENCE</scope>
    <source>
        <strain evidence="1">TW13</strain>
    </source>
</reference>
<dbReference type="EMBL" id="BROD01000001">
    <property type="protein sequence ID" value="GKX64996.1"/>
    <property type="molecule type" value="Genomic_DNA"/>
</dbReference>
<dbReference type="Proteomes" id="UP001058074">
    <property type="component" value="Unassembled WGS sequence"/>
</dbReference>
<sequence>MEYVLRTTKLTKIFNGKDCVSDVNINIKKGEIYGLLGPNGAGKTTIMRMITNLIKPTAGEIEILGEKLTNESYEVFKRIGAIIEYPVFYDKLTARENLELHLEYLGYYDKSAIDKALKLVELEDTGSKKVKDFSLGMKQRLGIARAISTKPEFLILDEPINGLDPVGIRKVRELLKMLSREYGMTILLSSHILSEMEKIADTIGILDNTKLVKEVPVEAIRNANTEYVEIITSDLRKACYVLSNDLGISNFKLLDDDCIRIYDLNLSQNQISKALILSGVNIESILRKKSSLEDYFIKTLEEDAKNA</sequence>
<comment type="caution">
    <text evidence="1">The sequence shown here is derived from an EMBL/GenBank/DDBJ whole genome shotgun (WGS) entry which is preliminary data.</text>
</comment>
<evidence type="ECO:0000313" key="1">
    <source>
        <dbReference type="EMBL" id="GKX64996.1"/>
    </source>
</evidence>
<accession>A0ACB5R7R7</accession>
<name>A0ACB5R7R7_9CLOT</name>
<proteinExistence type="predicted"/>
<protein>
    <submittedName>
        <fullName evidence="1">Bacitracin ABC transporter ATP-binding protein</fullName>
    </submittedName>
</protein>
<keyword evidence="2" id="KW-1185">Reference proteome</keyword>
<gene>
    <name evidence="1" type="ORF">rsdtw13_02540</name>
</gene>
<evidence type="ECO:0000313" key="2">
    <source>
        <dbReference type="Proteomes" id="UP001058074"/>
    </source>
</evidence>
<keyword evidence="1" id="KW-0067">ATP-binding</keyword>
<keyword evidence="1" id="KW-0547">Nucleotide-binding</keyword>